<keyword evidence="1" id="KW-0812">Transmembrane</keyword>
<sequence length="85" mass="9599">MQKFQTIMIVISLIAVFLLEPTFIFIVGYFGGLILNWIFGSMVVESLNIIFGTDRFATDMLPWLIATVSTFASFFKSHNVGNNDK</sequence>
<dbReference type="EMBL" id="JAQMLS010000005">
    <property type="protein sequence ID" value="MDB8741997.1"/>
    <property type="molecule type" value="Genomic_DNA"/>
</dbReference>
<feature type="transmembrane region" description="Helical" evidence="1">
    <location>
        <begin position="7"/>
        <end position="40"/>
    </location>
</feature>
<keyword evidence="1" id="KW-1133">Transmembrane helix</keyword>
<accession>A0AAW6E514</accession>
<dbReference type="RefSeq" id="WP_195551561.1">
    <property type="nucleotide sequence ID" value="NZ_JADMNX010000005.1"/>
</dbReference>
<evidence type="ECO:0000313" key="3">
    <source>
        <dbReference type="Proteomes" id="UP001211421"/>
    </source>
</evidence>
<reference evidence="2" key="1">
    <citation type="submission" date="2023-01" db="EMBL/GenBank/DDBJ databases">
        <title>Human gut microbiome strain richness.</title>
        <authorList>
            <person name="Chen-Liaw A."/>
        </authorList>
    </citation>
    <scope>NUCLEOTIDE SEQUENCE</scope>
    <source>
        <strain evidence="2">D59st1_B8_D59t2_181005</strain>
    </source>
</reference>
<protein>
    <submittedName>
        <fullName evidence="2">Uncharacterized protein</fullName>
    </submittedName>
</protein>
<comment type="caution">
    <text evidence="2">The sequence shown here is derived from an EMBL/GenBank/DDBJ whole genome shotgun (WGS) entry which is preliminary data.</text>
</comment>
<evidence type="ECO:0000256" key="1">
    <source>
        <dbReference type="SAM" id="Phobius"/>
    </source>
</evidence>
<dbReference type="Proteomes" id="UP001211421">
    <property type="component" value="Unassembled WGS sequence"/>
</dbReference>
<keyword evidence="1" id="KW-0472">Membrane</keyword>
<dbReference type="AlphaFoldDB" id="A0AAW6E514"/>
<name>A0AAW6E514_9FIRM</name>
<organism evidence="2 3">
    <name type="scientific">Ruminococcus bicirculans</name>
    <name type="common">ex Wegman et al. 2014</name>
    <dbReference type="NCBI Taxonomy" id="1160721"/>
    <lineage>
        <taxon>Bacteria</taxon>
        <taxon>Bacillati</taxon>
        <taxon>Bacillota</taxon>
        <taxon>Clostridia</taxon>
        <taxon>Eubacteriales</taxon>
        <taxon>Oscillospiraceae</taxon>
        <taxon>Ruminococcus</taxon>
    </lineage>
</organism>
<evidence type="ECO:0000313" key="2">
    <source>
        <dbReference type="EMBL" id="MDB8741997.1"/>
    </source>
</evidence>
<gene>
    <name evidence="2" type="ORF">PNV70_07930</name>
</gene>
<proteinExistence type="predicted"/>